<sequence>MVKDFRNFKSPHHPQHGGQTVDSGIGSGCHKQKRKALIGYEWPSTQLGSLTEDGLGCSSACNLKVKLCRFLTHNDIRKIVSTGEGPVSEGEGSKPPALEGVLLPAPFIGDYWPVQVFQVSSFDSFVHDAGG</sequence>
<dbReference type="Proteomes" id="UP000270296">
    <property type="component" value="Unassembled WGS sequence"/>
</dbReference>
<evidence type="ECO:0000313" key="2">
    <source>
        <dbReference type="EMBL" id="VDO98588.1"/>
    </source>
</evidence>
<evidence type="ECO:0000256" key="1">
    <source>
        <dbReference type="SAM" id="MobiDB-lite"/>
    </source>
</evidence>
<evidence type="ECO:0000313" key="4">
    <source>
        <dbReference type="WBParaSite" id="SBAD_0000281401-mRNA-1"/>
    </source>
</evidence>
<evidence type="ECO:0000313" key="3">
    <source>
        <dbReference type="Proteomes" id="UP000270296"/>
    </source>
</evidence>
<dbReference type="WBParaSite" id="SBAD_0000281401-mRNA-1">
    <property type="protein sequence ID" value="SBAD_0000281401-mRNA-1"/>
    <property type="gene ID" value="SBAD_0000281401"/>
</dbReference>
<dbReference type="EMBL" id="UZAM01007353">
    <property type="protein sequence ID" value="VDO98588.1"/>
    <property type="molecule type" value="Genomic_DNA"/>
</dbReference>
<keyword evidence="3" id="KW-1185">Reference proteome</keyword>
<reference evidence="4" key="1">
    <citation type="submission" date="2016-06" db="UniProtKB">
        <authorList>
            <consortium name="WormBaseParasite"/>
        </authorList>
    </citation>
    <scope>IDENTIFICATION</scope>
</reference>
<organism evidence="4">
    <name type="scientific">Soboliphyme baturini</name>
    <dbReference type="NCBI Taxonomy" id="241478"/>
    <lineage>
        <taxon>Eukaryota</taxon>
        <taxon>Metazoa</taxon>
        <taxon>Ecdysozoa</taxon>
        <taxon>Nematoda</taxon>
        <taxon>Enoplea</taxon>
        <taxon>Dorylaimia</taxon>
        <taxon>Dioctophymatida</taxon>
        <taxon>Dioctophymatoidea</taxon>
        <taxon>Soboliphymatidae</taxon>
        <taxon>Soboliphyme</taxon>
    </lineage>
</organism>
<accession>A0A183IGE0</accession>
<reference evidence="2 3" key="2">
    <citation type="submission" date="2018-11" db="EMBL/GenBank/DDBJ databases">
        <authorList>
            <consortium name="Pathogen Informatics"/>
        </authorList>
    </citation>
    <scope>NUCLEOTIDE SEQUENCE [LARGE SCALE GENOMIC DNA]</scope>
</reference>
<proteinExistence type="predicted"/>
<dbReference type="AlphaFoldDB" id="A0A183IGE0"/>
<name>A0A183IGE0_9BILA</name>
<feature type="region of interest" description="Disordered" evidence="1">
    <location>
        <begin position="1"/>
        <end position="28"/>
    </location>
</feature>
<gene>
    <name evidence="2" type="ORF">SBAD_LOCUS2684</name>
</gene>
<protein>
    <submittedName>
        <fullName evidence="2 4">Uncharacterized protein</fullName>
    </submittedName>
</protein>